<keyword evidence="3" id="KW-1185">Reference proteome</keyword>
<dbReference type="EMBL" id="JAEAOA010001560">
    <property type="protein sequence ID" value="KAK3583510.1"/>
    <property type="molecule type" value="Genomic_DNA"/>
</dbReference>
<dbReference type="NCBIfam" id="NF047352">
    <property type="entry name" value="P_loop_sacsin"/>
    <property type="match status" value="1"/>
</dbReference>
<protein>
    <recommendedName>
        <fullName evidence="1">Sacsin/Nov domain-containing protein</fullName>
    </recommendedName>
</protein>
<sequence length="1229" mass="142297">MDTSQGGKRQNWHNDDLNYAMQPSYQPVLRKYIYSHSGRYRQVQTDPYIREFGLKQPPLIQQLRKILYDYQDDALLKEIIQNADDAGATEVKLVYDGRRINRKCDERFPFRKFFQAPALCVYNNEIFNEKDWEGVTLIYSSVKENDLLKVGRFGLGFKSIFHLTDHVCIISDNRILLIDPFQDEKGRKVCASISLSDVRNCKLFSVEDILKALNGIFGMSKSVFDDGKYPGTIFWFPLRERPSSLSDALYDQHKIESLFKSLQIESTKNLLFLKYLERLEIYILGTKRNSTCLQGDEVVANVESVNSDATGESTESIYARTGVSEGPVLELVFKLEVVDDKNMLEKRRNFLKHIEKLNEHANSDVVCDYNISFKESVKTSGSSVFDTRAETWIVLNLFKVTDMSPSLENLTKMSSCSYRPYVSVATPLKPDNRPFKGHVFCFLPLPQEPKSITGLPVHLNAFFALSQNRRQIKWPSAELEESGMHTDRDLVWNQLLLSEILPYAYALLLRRIVSYSQENTGLQDIVHTLYRSIPDVGMMERRLFKLAKCLFSFIVNDNIFFTANNGGRWINSSKAVFTNFDSFSEDIESISKSVVKILVMYNQNYVQLPEHVQRSLSQFMRFKYFAPEDLSRLLLQNEQYKHLLPEDKLNLLKYFFRYESYIFLKDKELLPLRDGSFTIFSYDLRKVSPVYILDEDTVDLFPGLESKFLLPSISSTMKKHFKAMIKSEYFQVSPLTMETAACLIEHSIRLNARSYEEKVNISGTCLEESWIQKVWKFILTQNCIRLFENIPVVPKYEKRNSEIELLRLTDKLIVKDYPGTLHPLPQGVCEALSHLSVTVLESFPNWLSLDALKKYIFFPTSSSFVMLLDRLQIELQRKGNNTVLEDFNKNCPIEARKELVKYLGKLETSSWTVNSKTLVRQLKLFTESYNCQNHHNEIYSLVSLSENDKITQAKTIPIRLPYRVIVANPDDAKLALHIGVQKLDPVQINIDILKNVKQGHYSKEEVNIFLLFIFDNYDLYQNNVDLVQNLKITPFLKSRINSLECTVGDLFDPTPSQLQQLFLMEDKFPKSFCEEPYISILRRLGLKVNVTFDDLIETAAILHRLSVAKITREIIGVKAKAFMQMMETKARKSYGAVESRISSLKTLKCILWMKQKPTGFPKMIPWFKMDTTLLKPTEVLSDRHIHLVASVMPLVNCSNYTFLAKLFQWNRLPPLDRVLEQLETIITTY</sequence>
<comment type="caution">
    <text evidence="2">The sequence shown here is derived from an EMBL/GenBank/DDBJ whole genome shotgun (WGS) entry which is preliminary data.</text>
</comment>
<dbReference type="InterPro" id="IPR036890">
    <property type="entry name" value="HATPase_C_sf"/>
</dbReference>
<evidence type="ECO:0000313" key="3">
    <source>
        <dbReference type="Proteomes" id="UP001195483"/>
    </source>
</evidence>
<reference evidence="2" key="1">
    <citation type="journal article" date="2021" name="Genome Biol. Evol.">
        <title>A High-Quality Reference Genome for a Parasitic Bivalve with Doubly Uniparental Inheritance (Bivalvia: Unionida).</title>
        <authorList>
            <person name="Smith C.H."/>
        </authorList>
    </citation>
    <scope>NUCLEOTIDE SEQUENCE</scope>
    <source>
        <strain evidence="2">CHS0354</strain>
    </source>
</reference>
<dbReference type="Pfam" id="PF25794">
    <property type="entry name" value="SACS"/>
    <property type="match status" value="1"/>
</dbReference>
<reference evidence="2" key="2">
    <citation type="journal article" date="2021" name="Genome Biol. Evol.">
        <title>Developing a high-quality reference genome for a parasitic bivalve with doubly uniparental inheritance (Bivalvia: Unionida).</title>
        <authorList>
            <person name="Smith C.H."/>
        </authorList>
    </citation>
    <scope>NUCLEOTIDE SEQUENCE</scope>
    <source>
        <strain evidence="2">CHS0354</strain>
        <tissue evidence="2">Mantle</tissue>
    </source>
</reference>
<gene>
    <name evidence="2" type="ORF">CHS0354_026096</name>
</gene>
<name>A0AAE0S200_9BIVA</name>
<dbReference type="AlphaFoldDB" id="A0AAE0S200"/>
<dbReference type="InterPro" id="IPR058210">
    <property type="entry name" value="SACS/Nov_dom"/>
</dbReference>
<accession>A0AAE0S200</accession>
<dbReference type="Proteomes" id="UP001195483">
    <property type="component" value="Unassembled WGS sequence"/>
</dbReference>
<dbReference type="PANTHER" id="PTHR46919">
    <property type="entry name" value="ZINC FINGER, C3HC4 TYPE (RING FINGER) FAMILY PROTEIN"/>
    <property type="match status" value="1"/>
</dbReference>
<organism evidence="2 3">
    <name type="scientific">Potamilus streckersoni</name>
    <dbReference type="NCBI Taxonomy" id="2493646"/>
    <lineage>
        <taxon>Eukaryota</taxon>
        <taxon>Metazoa</taxon>
        <taxon>Spiralia</taxon>
        <taxon>Lophotrochozoa</taxon>
        <taxon>Mollusca</taxon>
        <taxon>Bivalvia</taxon>
        <taxon>Autobranchia</taxon>
        <taxon>Heteroconchia</taxon>
        <taxon>Palaeoheterodonta</taxon>
        <taxon>Unionida</taxon>
        <taxon>Unionoidea</taxon>
        <taxon>Unionidae</taxon>
        <taxon>Ambleminae</taxon>
        <taxon>Lampsilini</taxon>
        <taxon>Potamilus</taxon>
    </lineage>
</organism>
<dbReference type="Gene3D" id="3.30.565.10">
    <property type="entry name" value="Histidine kinase-like ATPase, C-terminal domain"/>
    <property type="match status" value="1"/>
</dbReference>
<feature type="domain" description="Sacsin/Nov" evidence="1">
    <location>
        <begin position="57"/>
        <end position="289"/>
    </location>
</feature>
<evidence type="ECO:0000313" key="2">
    <source>
        <dbReference type="EMBL" id="KAK3583510.1"/>
    </source>
</evidence>
<proteinExistence type="predicted"/>
<reference evidence="2" key="3">
    <citation type="submission" date="2023-05" db="EMBL/GenBank/DDBJ databases">
        <authorList>
            <person name="Smith C.H."/>
        </authorList>
    </citation>
    <scope>NUCLEOTIDE SEQUENCE</scope>
    <source>
        <strain evidence="2">CHS0354</strain>
        <tissue evidence="2">Mantle</tissue>
    </source>
</reference>
<evidence type="ECO:0000259" key="1">
    <source>
        <dbReference type="Pfam" id="PF25794"/>
    </source>
</evidence>
<dbReference type="PANTHER" id="PTHR46919:SF2">
    <property type="entry name" value="SACSIN"/>
    <property type="match status" value="1"/>
</dbReference>
<dbReference type="SUPFAM" id="SSF55874">
    <property type="entry name" value="ATPase domain of HSP90 chaperone/DNA topoisomerase II/histidine kinase"/>
    <property type="match status" value="1"/>
</dbReference>